<dbReference type="WBParaSite" id="EVEC_0001135701-mRNA-1">
    <property type="protein sequence ID" value="EVEC_0001135701-mRNA-1"/>
    <property type="gene ID" value="EVEC_0001135701"/>
</dbReference>
<name>A0A0N4VKG9_ENTVE</name>
<dbReference type="Gene3D" id="1.10.10.1870">
    <property type="entry name" value="ShTK domain-like"/>
    <property type="match status" value="1"/>
</dbReference>
<accession>A0A0N4VKG9</accession>
<feature type="domain" description="ShKT" evidence="1">
    <location>
        <begin position="39"/>
        <end position="71"/>
    </location>
</feature>
<dbReference type="EMBL" id="UXUI01011064">
    <property type="protein sequence ID" value="VDD95914.1"/>
    <property type="molecule type" value="Genomic_DNA"/>
</dbReference>
<protein>
    <submittedName>
        <fullName evidence="4">ShKT domain-containing protein</fullName>
    </submittedName>
</protein>
<dbReference type="Pfam" id="PF01549">
    <property type="entry name" value="ShK"/>
    <property type="match status" value="1"/>
</dbReference>
<dbReference type="InterPro" id="IPR003582">
    <property type="entry name" value="ShKT_dom"/>
</dbReference>
<evidence type="ECO:0000313" key="2">
    <source>
        <dbReference type="EMBL" id="VDD95914.1"/>
    </source>
</evidence>
<gene>
    <name evidence="2" type="ORF">EVEC_LOCUS10665</name>
</gene>
<evidence type="ECO:0000313" key="3">
    <source>
        <dbReference type="Proteomes" id="UP000274131"/>
    </source>
</evidence>
<keyword evidence="3" id="KW-1185">Reference proteome</keyword>
<proteinExistence type="predicted"/>
<reference evidence="2 3" key="2">
    <citation type="submission" date="2018-10" db="EMBL/GenBank/DDBJ databases">
        <authorList>
            <consortium name="Pathogen Informatics"/>
        </authorList>
    </citation>
    <scope>NUCLEOTIDE SEQUENCE [LARGE SCALE GENOMIC DNA]</scope>
</reference>
<organism evidence="4">
    <name type="scientific">Enterobius vermicularis</name>
    <name type="common">Human pinworm</name>
    <dbReference type="NCBI Taxonomy" id="51028"/>
    <lineage>
        <taxon>Eukaryota</taxon>
        <taxon>Metazoa</taxon>
        <taxon>Ecdysozoa</taxon>
        <taxon>Nematoda</taxon>
        <taxon>Chromadorea</taxon>
        <taxon>Rhabditida</taxon>
        <taxon>Spirurina</taxon>
        <taxon>Oxyuridomorpha</taxon>
        <taxon>Oxyuroidea</taxon>
        <taxon>Oxyuridae</taxon>
        <taxon>Enterobius</taxon>
    </lineage>
</organism>
<evidence type="ECO:0000313" key="4">
    <source>
        <dbReference type="WBParaSite" id="EVEC_0001135701-mRNA-1"/>
    </source>
</evidence>
<sequence>LFQFCNPCCVRSSRVIATNLHVETSRGILAVVAASSAEDELTTCAQNKHLCSNSAYENIMYFRCLKTCGVC</sequence>
<reference evidence="4" key="1">
    <citation type="submission" date="2017-02" db="UniProtKB">
        <authorList>
            <consortium name="WormBaseParasite"/>
        </authorList>
    </citation>
    <scope>IDENTIFICATION</scope>
</reference>
<evidence type="ECO:0000259" key="1">
    <source>
        <dbReference type="Pfam" id="PF01549"/>
    </source>
</evidence>
<dbReference type="AlphaFoldDB" id="A0A0N4VKG9"/>
<dbReference type="Proteomes" id="UP000274131">
    <property type="component" value="Unassembled WGS sequence"/>
</dbReference>